<gene>
    <name evidence="1" type="primary">Csnk2b-Ly6g5b</name>
</gene>
<protein>
    <submittedName>
        <fullName evidence="1">Chimera Csnk2b-Ly6g5b splicing isoform 805</fullName>
    </submittedName>
</protein>
<dbReference type="GO" id="GO:0005956">
    <property type="term" value="C:protein kinase CK2 complex"/>
    <property type="evidence" value="ECO:0007669"/>
    <property type="project" value="InterPro"/>
</dbReference>
<accession>N0E456</accession>
<name>N0E456_BOVIN</name>
<dbReference type="InterPro" id="IPR035991">
    <property type="entry name" value="Casein_kinase_II_beta-like"/>
</dbReference>
<sequence>MSSSEEVSWISWFCGLRGNEFFCEVSSPQPYHPPPLARQPMALSPLVNEGCLGPEV</sequence>
<dbReference type="Gene3D" id="1.10.1820.10">
    <property type="entry name" value="protein kinase ck2 holoenzyme, chain C, domain 1"/>
    <property type="match status" value="1"/>
</dbReference>
<dbReference type="EMBL" id="HE864422">
    <property type="protein sequence ID" value="CCI79659.1"/>
    <property type="molecule type" value="mRNA"/>
</dbReference>
<dbReference type="GO" id="GO:0019887">
    <property type="term" value="F:protein kinase regulator activity"/>
    <property type="evidence" value="ECO:0007669"/>
    <property type="project" value="InterPro"/>
</dbReference>
<dbReference type="AlphaFoldDB" id="N0E456"/>
<dbReference type="InterPro" id="IPR016149">
    <property type="entry name" value="Casein_kin_II_reg-sub_N"/>
</dbReference>
<organism evidence="1">
    <name type="scientific">Bos taurus</name>
    <name type="common">Bovine</name>
    <dbReference type="NCBI Taxonomy" id="9913"/>
    <lineage>
        <taxon>Eukaryota</taxon>
        <taxon>Metazoa</taxon>
        <taxon>Chordata</taxon>
        <taxon>Craniata</taxon>
        <taxon>Vertebrata</taxon>
        <taxon>Euteleostomi</taxon>
        <taxon>Mammalia</taxon>
        <taxon>Eutheria</taxon>
        <taxon>Laurasiatheria</taxon>
        <taxon>Artiodactyla</taxon>
        <taxon>Ruminantia</taxon>
        <taxon>Pecora</taxon>
        <taxon>Bovidae</taxon>
        <taxon>Bovinae</taxon>
        <taxon>Bos</taxon>
    </lineage>
</organism>
<dbReference type="SUPFAM" id="SSF57798">
    <property type="entry name" value="Casein kinase II beta subunit"/>
    <property type="match status" value="1"/>
</dbReference>
<proteinExistence type="evidence at transcript level"/>
<reference evidence="1" key="1">
    <citation type="journal article" date="2013" name="BMC Genomics">
        <title>Intron retention and transcript chimerism conserved across mammals: Ly6g5b and Csnk2b-Ly6g5b as examples.</title>
        <authorList>
            <person name="Hernandez-Torres F."/>
            <person name="Rastrojo A."/>
            <person name="Aguado B."/>
        </authorList>
    </citation>
    <scope>NUCLEOTIDE SEQUENCE</scope>
    <source>
        <tissue evidence="1">Liver</tissue>
    </source>
</reference>
<evidence type="ECO:0000313" key="1">
    <source>
        <dbReference type="EMBL" id="CCI79659.1"/>
    </source>
</evidence>